<reference evidence="2" key="1">
    <citation type="submission" date="2021-03" db="EMBL/GenBank/DDBJ databases">
        <authorList>
            <person name="Kanchanasin P."/>
            <person name="Saeng-In P."/>
            <person name="Phongsopitanun W."/>
            <person name="Yuki M."/>
            <person name="Kudo T."/>
            <person name="Ohkuma M."/>
            <person name="Tanasupawat S."/>
        </authorList>
    </citation>
    <scope>NUCLEOTIDE SEQUENCE</scope>
    <source>
        <strain evidence="2">GKU 128</strain>
    </source>
</reference>
<dbReference type="PANTHER" id="PTHR33993">
    <property type="entry name" value="GLYOXALASE-RELATED"/>
    <property type="match status" value="1"/>
</dbReference>
<dbReference type="InterPro" id="IPR037523">
    <property type="entry name" value="VOC_core"/>
</dbReference>
<feature type="domain" description="VOC" evidence="1">
    <location>
        <begin position="4"/>
        <end position="120"/>
    </location>
</feature>
<sequence>MLRGVATVNFFADDVNAAKDWYTRVLGVEAYFERPGYVEFRFGDHQTELGIIDARYRPPALASGPGGAVLNWAVDDLQGSLDRLIELGAKELQPITEFGPGFVTASVVDPFGNVLAIMHNVHYLEMVGQERVGQERAGQERMDSERAGG</sequence>
<name>A0A939PHZ0_9ACTN</name>
<dbReference type="EMBL" id="JAGEOJ010000018">
    <property type="protein sequence ID" value="MBO2452985.1"/>
    <property type="molecule type" value="Genomic_DNA"/>
</dbReference>
<organism evidence="2 3">
    <name type="scientific">Actinomadura barringtoniae</name>
    <dbReference type="NCBI Taxonomy" id="1427535"/>
    <lineage>
        <taxon>Bacteria</taxon>
        <taxon>Bacillati</taxon>
        <taxon>Actinomycetota</taxon>
        <taxon>Actinomycetes</taxon>
        <taxon>Streptosporangiales</taxon>
        <taxon>Thermomonosporaceae</taxon>
        <taxon>Actinomadura</taxon>
    </lineage>
</organism>
<dbReference type="Proteomes" id="UP000669179">
    <property type="component" value="Unassembled WGS sequence"/>
</dbReference>
<dbReference type="InterPro" id="IPR052164">
    <property type="entry name" value="Anthracycline_SecMetBiosynth"/>
</dbReference>
<evidence type="ECO:0000313" key="3">
    <source>
        <dbReference type="Proteomes" id="UP000669179"/>
    </source>
</evidence>
<dbReference type="InterPro" id="IPR029068">
    <property type="entry name" value="Glyas_Bleomycin-R_OHBP_Dase"/>
</dbReference>
<dbReference type="Pfam" id="PF00903">
    <property type="entry name" value="Glyoxalase"/>
    <property type="match status" value="1"/>
</dbReference>
<dbReference type="Gene3D" id="3.10.180.10">
    <property type="entry name" value="2,3-Dihydroxybiphenyl 1,2-Dioxygenase, domain 1"/>
    <property type="match status" value="1"/>
</dbReference>
<accession>A0A939PHZ0</accession>
<dbReference type="InterPro" id="IPR004360">
    <property type="entry name" value="Glyas_Fos-R_dOase_dom"/>
</dbReference>
<evidence type="ECO:0000259" key="1">
    <source>
        <dbReference type="PROSITE" id="PS51819"/>
    </source>
</evidence>
<protein>
    <submittedName>
        <fullName evidence="2">VOC family protein</fullName>
    </submittedName>
</protein>
<dbReference type="RefSeq" id="WP_208261005.1">
    <property type="nucleotide sequence ID" value="NZ_JAGEOJ010000018.1"/>
</dbReference>
<gene>
    <name evidence="2" type="ORF">J4573_38245</name>
</gene>
<keyword evidence="3" id="KW-1185">Reference proteome</keyword>
<proteinExistence type="predicted"/>
<dbReference type="PROSITE" id="PS51819">
    <property type="entry name" value="VOC"/>
    <property type="match status" value="1"/>
</dbReference>
<dbReference type="AlphaFoldDB" id="A0A939PHZ0"/>
<evidence type="ECO:0000313" key="2">
    <source>
        <dbReference type="EMBL" id="MBO2452985.1"/>
    </source>
</evidence>
<dbReference type="SUPFAM" id="SSF54593">
    <property type="entry name" value="Glyoxalase/Bleomycin resistance protein/Dihydroxybiphenyl dioxygenase"/>
    <property type="match status" value="1"/>
</dbReference>
<comment type="caution">
    <text evidence="2">The sequence shown here is derived from an EMBL/GenBank/DDBJ whole genome shotgun (WGS) entry which is preliminary data.</text>
</comment>